<keyword evidence="2" id="KW-0325">Glycoprotein</keyword>
<dbReference type="GO" id="GO:0098552">
    <property type="term" value="C:side of membrane"/>
    <property type="evidence" value="ECO:0007669"/>
    <property type="project" value="UniProtKB-KW"/>
</dbReference>
<protein>
    <recommendedName>
        <fullName evidence="7">X8 domain-containing protein</fullName>
    </recommendedName>
</protein>
<reference evidence="8" key="1">
    <citation type="submission" date="2019-12" db="EMBL/GenBank/DDBJ databases">
        <title>Genome sequencing and annotation of Brassica cretica.</title>
        <authorList>
            <person name="Studholme D.J."/>
            <person name="Sarris P."/>
        </authorList>
    </citation>
    <scope>NUCLEOTIDE SEQUENCE</scope>
    <source>
        <strain evidence="8">PFS-109/04</strain>
        <tissue evidence="8">Leaf</tissue>
    </source>
</reference>
<evidence type="ECO:0000256" key="3">
    <source>
        <dbReference type="ARBA" id="ARBA00022729"/>
    </source>
</evidence>
<dbReference type="GO" id="GO:0005886">
    <property type="term" value="C:plasma membrane"/>
    <property type="evidence" value="ECO:0007669"/>
    <property type="project" value="UniProtKB-SubCell"/>
</dbReference>
<feature type="chain" id="PRO_5035898840" description="X8 domain-containing protein" evidence="6">
    <location>
        <begin position="21"/>
        <end position="161"/>
    </location>
</feature>
<keyword evidence="3 6" id="KW-0732">Signal</keyword>
<evidence type="ECO:0000259" key="7">
    <source>
        <dbReference type="SMART" id="SM00768"/>
    </source>
</evidence>
<dbReference type="Pfam" id="PF07983">
    <property type="entry name" value="X8"/>
    <property type="match status" value="1"/>
</dbReference>
<dbReference type="InterPro" id="IPR012946">
    <property type="entry name" value="X8"/>
</dbReference>
<sequence>MKFIVYTIALLLVLLTQGRSDDEHWCIASPGTPDWLLQSNLDYACGFVDCDQQCFLINYTSLFDRTSLAMDLYYKRFGNTDPINCYFKGSGLLLAENPSTHFCTFAGGARGVLVRWIVAVVITFCFAMFRVAVRKATVDKKTNSNRDDHGQTQAFLAANDK</sequence>
<feature type="transmembrane region" description="Helical" evidence="5">
    <location>
        <begin position="113"/>
        <end position="133"/>
    </location>
</feature>
<evidence type="ECO:0000256" key="4">
    <source>
        <dbReference type="ARBA" id="ARBA00023288"/>
    </source>
</evidence>
<feature type="domain" description="X8" evidence="7">
    <location>
        <begin position="24"/>
        <end position="105"/>
    </location>
</feature>
<evidence type="ECO:0000313" key="8">
    <source>
        <dbReference type="EMBL" id="KAF3589962.1"/>
    </source>
</evidence>
<keyword evidence="4" id="KW-0449">Lipoprotein</keyword>
<evidence type="ECO:0000313" key="9">
    <source>
        <dbReference type="Proteomes" id="UP000712600"/>
    </source>
</evidence>
<dbReference type="SMART" id="SM00768">
    <property type="entry name" value="X8"/>
    <property type="match status" value="1"/>
</dbReference>
<dbReference type="GO" id="GO:0009506">
    <property type="term" value="C:plasmodesma"/>
    <property type="evidence" value="ECO:0007669"/>
    <property type="project" value="UniProtKB-ARBA"/>
</dbReference>
<dbReference type="PANTHER" id="PTHR31044">
    <property type="entry name" value="BETA-1,3 GLUCANASE"/>
    <property type="match status" value="1"/>
</dbReference>
<dbReference type="EMBL" id="QGKX02000088">
    <property type="protein sequence ID" value="KAF3589962.1"/>
    <property type="molecule type" value="Genomic_DNA"/>
</dbReference>
<feature type="signal peptide" evidence="6">
    <location>
        <begin position="1"/>
        <end position="20"/>
    </location>
</feature>
<keyword evidence="5" id="KW-0812">Transmembrane</keyword>
<name>A0A8S9SCV8_BRACR</name>
<accession>A0A8S9SCV8</accession>
<dbReference type="PANTHER" id="PTHR31044:SF52">
    <property type="entry name" value="OS01G0631500 PROTEIN"/>
    <property type="match status" value="1"/>
</dbReference>
<keyword evidence="5" id="KW-1133">Transmembrane helix</keyword>
<proteinExistence type="predicted"/>
<evidence type="ECO:0000256" key="6">
    <source>
        <dbReference type="SAM" id="SignalP"/>
    </source>
</evidence>
<comment type="caution">
    <text evidence="8">The sequence shown here is derived from an EMBL/GenBank/DDBJ whole genome shotgun (WGS) entry which is preliminary data.</text>
</comment>
<dbReference type="InterPro" id="IPR044788">
    <property type="entry name" value="X8_dom_prot"/>
</dbReference>
<keyword evidence="5" id="KW-0472">Membrane</keyword>
<gene>
    <name evidence="8" type="ORF">F2Q69_00026197</name>
</gene>
<evidence type="ECO:0000256" key="5">
    <source>
        <dbReference type="SAM" id="Phobius"/>
    </source>
</evidence>
<organism evidence="8 9">
    <name type="scientific">Brassica cretica</name>
    <name type="common">Mustard</name>
    <dbReference type="NCBI Taxonomy" id="69181"/>
    <lineage>
        <taxon>Eukaryota</taxon>
        <taxon>Viridiplantae</taxon>
        <taxon>Streptophyta</taxon>
        <taxon>Embryophyta</taxon>
        <taxon>Tracheophyta</taxon>
        <taxon>Spermatophyta</taxon>
        <taxon>Magnoliopsida</taxon>
        <taxon>eudicotyledons</taxon>
        <taxon>Gunneridae</taxon>
        <taxon>Pentapetalae</taxon>
        <taxon>rosids</taxon>
        <taxon>malvids</taxon>
        <taxon>Brassicales</taxon>
        <taxon>Brassicaceae</taxon>
        <taxon>Brassiceae</taxon>
        <taxon>Brassica</taxon>
    </lineage>
</organism>
<dbReference type="AlphaFoldDB" id="A0A8S9SCV8"/>
<evidence type="ECO:0000256" key="2">
    <source>
        <dbReference type="ARBA" id="ARBA00022622"/>
    </source>
</evidence>
<dbReference type="Proteomes" id="UP000712600">
    <property type="component" value="Unassembled WGS sequence"/>
</dbReference>
<evidence type="ECO:0000256" key="1">
    <source>
        <dbReference type="ARBA" id="ARBA00004609"/>
    </source>
</evidence>
<keyword evidence="2" id="KW-0336">GPI-anchor</keyword>
<comment type="subcellular location">
    <subcellularLocation>
        <location evidence="1">Cell membrane</location>
        <topology evidence="1">Lipid-anchor</topology>
        <topology evidence="1">GPI-anchor</topology>
    </subcellularLocation>
</comment>